<dbReference type="PANTHER" id="PTHR36773:SF1">
    <property type="entry name" value="EXPRESSED PROTEIN"/>
    <property type="match status" value="1"/>
</dbReference>
<dbReference type="EMBL" id="JAUJYO010000005">
    <property type="protein sequence ID" value="KAK1316837.1"/>
    <property type="molecule type" value="Genomic_DNA"/>
</dbReference>
<dbReference type="GO" id="GO:0009536">
    <property type="term" value="C:plastid"/>
    <property type="evidence" value="ECO:0007669"/>
    <property type="project" value="TreeGrafter"/>
</dbReference>
<evidence type="ECO:0000313" key="2">
    <source>
        <dbReference type="Proteomes" id="UP001180020"/>
    </source>
</evidence>
<reference evidence="1" key="2">
    <citation type="submission" date="2023-06" db="EMBL/GenBank/DDBJ databases">
        <authorList>
            <person name="Ma L."/>
            <person name="Liu K.-W."/>
            <person name="Li Z."/>
            <person name="Hsiao Y.-Y."/>
            <person name="Qi Y."/>
            <person name="Fu T."/>
            <person name="Tang G."/>
            <person name="Zhang D."/>
            <person name="Sun W.-H."/>
            <person name="Liu D.-K."/>
            <person name="Li Y."/>
            <person name="Chen G.-Z."/>
            <person name="Liu X.-D."/>
            <person name="Liao X.-Y."/>
            <person name="Jiang Y.-T."/>
            <person name="Yu X."/>
            <person name="Hao Y."/>
            <person name="Huang J."/>
            <person name="Zhao X.-W."/>
            <person name="Ke S."/>
            <person name="Chen Y.-Y."/>
            <person name="Wu W.-L."/>
            <person name="Hsu J.-L."/>
            <person name="Lin Y.-F."/>
            <person name="Huang M.-D."/>
            <person name="Li C.-Y."/>
            <person name="Huang L."/>
            <person name="Wang Z.-W."/>
            <person name="Zhao X."/>
            <person name="Zhong W.-Y."/>
            <person name="Peng D.-H."/>
            <person name="Ahmad S."/>
            <person name="Lan S."/>
            <person name="Zhang J.-S."/>
            <person name="Tsai W.-C."/>
            <person name="Van De Peer Y."/>
            <person name="Liu Z.-J."/>
        </authorList>
    </citation>
    <scope>NUCLEOTIDE SEQUENCE</scope>
    <source>
        <strain evidence="1">CP</strain>
        <tissue evidence="1">Leaves</tissue>
    </source>
</reference>
<keyword evidence="2" id="KW-1185">Reference proteome</keyword>
<evidence type="ECO:0000313" key="1">
    <source>
        <dbReference type="EMBL" id="KAK1316837.1"/>
    </source>
</evidence>
<sequence length="151" mass="16991">MFDRPVPLLRGPIRAGPSDDPSMGPFVLAFRGPESWRSAFLATESKIIEQCEAGARMGCSISASKKCKPPWWKMLFGTNPGDIDERKRCEEREMSSCLEASKESCKKFAHEKCLPAFPRCKDRIHQAGGSFEIPIYQLPDRSKIICRQPQA</sequence>
<organism evidence="1 2">
    <name type="scientific">Acorus calamus</name>
    <name type="common">Sweet flag</name>
    <dbReference type="NCBI Taxonomy" id="4465"/>
    <lineage>
        <taxon>Eukaryota</taxon>
        <taxon>Viridiplantae</taxon>
        <taxon>Streptophyta</taxon>
        <taxon>Embryophyta</taxon>
        <taxon>Tracheophyta</taxon>
        <taxon>Spermatophyta</taxon>
        <taxon>Magnoliopsida</taxon>
        <taxon>Liliopsida</taxon>
        <taxon>Acoraceae</taxon>
        <taxon>Acorus</taxon>
    </lineage>
</organism>
<dbReference type="AlphaFoldDB" id="A0AAV9EXD0"/>
<gene>
    <name evidence="1" type="ORF">QJS10_CPA05g01937</name>
</gene>
<dbReference type="Proteomes" id="UP001180020">
    <property type="component" value="Unassembled WGS sequence"/>
</dbReference>
<comment type="caution">
    <text evidence="1">The sequence shown here is derived from an EMBL/GenBank/DDBJ whole genome shotgun (WGS) entry which is preliminary data.</text>
</comment>
<name>A0AAV9EXD0_ACOCL</name>
<reference evidence="1" key="1">
    <citation type="journal article" date="2023" name="Nat. Commun.">
        <title>Diploid and tetraploid genomes of Acorus and the evolution of monocots.</title>
        <authorList>
            <person name="Ma L."/>
            <person name="Liu K.W."/>
            <person name="Li Z."/>
            <person name="Hsiao Y.Y."/>
            <person name="Qi Y."/>
            <person name="Fu T."/>
            <person name="Tang G.D."/>
            <person name="Zhang D."/>
            <person name="Sun W.H."/>
            <person name="Liu D.K."/>
            <person name="Li Y."/>
            <person name="Chen G.Z."/>
            <person name="Liu X.D."/>
            <person name="Liao X.Y."/>
            <person name="Jiang Y.T."/>
            <person name="Yu X."/>
            <person name="Hao Y."/>
            <person name="Huang J."/>
            <person name="Zhao X.W."/>
            <person name="Ke S."/>
            <person name="Chen Y.Y."/>
            <person name="Wu W.L."/>
            <person name="Hsu J.L."/>
            <person name="Lin Y.F."/>
            <person name="Huang M.D."/>
            <person name="Li C.Y."/>
            <person name="Huang L."/>
            <person name="Wang Z.W."/>
            <person name="Zhao X."/>
            <person name="Zhong W.Y."/>
            <person name="Peng D.H."/>
            <person name="Ahmad S."/>
            <person name="Lan S."/>
            <person name="Zhang J.S."/>
            <person name="Tsai W.C."/>
            <person name="Van de Peer Y."/>
            <person name="Liu Z.J."/>
        </authorList>
    </citation>
    <scope>NUCLEOTIDE SEQUENCE</scope>
    <source>
        <strain evidence="1">CP</strain>
    </source>
</reference>
<protein>
    <submittedName>
        <fullName evidence="1">Uncharacterized protein</fullName>
    </submittedName>
</protein>
<proteinExistence type="predicted"/>
<accession>A0AAV9EXD0</accession>
<dbReference type="PANTHER" id="PTHR36773">
    <property type="entry name" value="EXPRESSED PROTEIN"/>
    <property type="match status" value="1"/>
</dbReference>